<dbReference type="Gene3D" id="3.20.20.410">
    <property type="entry name" value="Protein of unknown function UPF0759"/>
    <property type="match status" value="1"/>
</dbReference>
<keyword evidence="2" id="KW-1185">Reference proteome</keyword>
<dbReference type="AlphaFoldDB" id="U5W333"/>
<dbReference type="HOGENOM" id="CLU_046519_1_1_11"/>
<dbReference type="InterPro" id="IPR002763">
    <property type="entry name" value="DUF72"/>
</dbReference>
<evidence type="ECO:0008006" key="3">
    <source>
        <dbReference type="Google" id="ProtNLM"/>
    </source>
</evidence>
<sequence>MLVIGTSGWQYRDWRGEDRLYPPKLPQRLWLEKYAESFATVEVNNAFYRLPERTTFAQWRDRTPDDFVVAVKMSRYLTHIKRLKEPAEPVARFLSRADALGSKLGPVLVQLPPTLKVDVAALDETLSHFPKEVKVAVEPRHESWWTDEVRDLLTRHGAALSWADRKGRPVTPLWRTTDWVYLRLHEGRARPWPHYGRTSLGSWLNRLPDEEAYVFFNNDPGGAAVSDAVTLAALARRRGRSVTRTP</sequence>
<proteinExistence type="predicted"/>
<evidence type="ECO:0000313" key="1">
    <source>
        <dbReference type="EMBL" id="AGZ43608.1"/>
    </source>
</evidence>
<dbReference type="PANTHER" id="PTHR30348:SF4">
    <property type="entry name" value="DUF72 DOMAIN-CONTAINING PROTEIN"/>
    <property type="match status" value="1"/>
</dbReference>
<dbReference type="OrthoDB" id="9780310at2"/>
<dbReference type="STRING" id="1246995.AFR_26730"/>
<evidence type="ECO:0000313" key="2">
    <source>
        <dbReference type="Proteomes" id="UP000017746"/>
    </source>
</evidence>
<dbReference type="eggNOG" id="COG1801">
    <property type="taxonomic scope" value="Bacteria"/>
</dbReference>
<accession>U5W333</accession>
<protein>
    <recommendedName>
        <fullName evidence="3">Histidine kinase</fullName>
    </recommendedName>
</protein>
<gene>
    <name evidence="1" type="ORF">AFR_26730</name>
</gene>
<dbReference type="PANTHER" id="PTHR30348">
    <property type="entry name" value="UNCHARACTERIZED PROTEIN YECE"/>
    <property type="match status" value="1"/>
</dbReference>
<reference evidence="1 2" key="1">
    <citation type="journal article" date="2014" name="J. Biotechnol.">
        <title>Complete genome sequence of the actinobacterium Actinoplanes friuliensis HAG 010964, producer of the lipopeptide antibiotic friulimycin.</title>
        <authorList>
            <person name="Ruckert C."/>
            <person name="Szczepanowski R."/>
            <person name="Albersmeier A."/>
            <person name="Goesmann A."/>
            <person name="Fischer N."/>
            <person name="Steinkamper A."/>
            <person name="Puhler A."/>
            <person name="Biener R."/>
            <person name="Schwartz D."/>
            <person name="Kalinowski J."/>
        </authorList>
    </citation>
    <scope>NUCLEOTIDE SEQUENCE [LARGE SCALE GENOMIC DNA]</scope>
    <source>
        <strain evidence="1 2">DSM 7358</strain>
    </source>
</reference>
<dbReference type="Proteomes" id="UP000017746">
    <property type="component" value="Chromosome"/>
</dbReference>
<dbReference type="InterPro" id="IPR036520">
    <property type="entry name" value="UPF0759_sf"/>
</dbReference>
<dbReference type="PATRIC" id="fig|1246995.3.peg.5418"/>
<name>U5W333_9ACTN</name>
<dbReference type="Pfam" id="PF01904">
    <property type="entry name" value="DUF72"/>
    <property type="match status" value="1"/>
</dbReference>
<dbReference type="KEGG" id="afs:AFR_26730"/>
<dbReference type="EMBL" id="CP006272">
    <property type="protein sequence ID" value="AGZ43608.1"/>
    <property type="molecule type" value="Genomic_DNA"/>
</dbReference>
<organism evidence="1 2">
    <name type="scientific">Actinoplanes friuliensis DSM 7358</name>
    <dbReference type="NCBI Taxonomy" id="1246995"/>
    <lineage>
        <taxon>Bacteria</taxon>
        <taxon>Bacillati</taxon>
        <taxon>Actinomycetota</taxon>
        <taxon>Actinomycetes</taxon>
        <taxon>Micromonosporales</taxon>
        <taxon>Micromonosporaceae</taxon>
        <taxon>Actinoplanes</taxon>
    </lineage>
</organism>
<dbReference type="SUPFAM" id="SSF117396">
    <property type="entry name" value="TM1631-like"/>
    <property type="match status" value="1"/>
</dbReference>